<dbReference type="PANTHER" id="PTHR45527">
    <property type="entry name" value="NONRIBOSOMAL PEPTIDE SYNTHETASE"/>
    <property type="match status" value="1"/>
</dbReference>
<dbReference type="InterPro" id="IPR020845">
    <property type="entry name" value="AMP-binding_CS"/>
</dbReference>
<dbReference type="EMBL" id="CAJNOI010000053">
    <property type="protein sequence ID" value="CAF0953701.1"/>
    <property type="molecule type" value="Genomic_DNA"/>
</dbReference>
<dbReference type="InterPro" id="IPR020806">
    <property type="entry name" value="PKS_PP-bd"/>
</dbReference>
<dbReference type="SUPFAM" id="SSF47336">
    <property type="entry name" value="ACP-like"/>
    <property type="match status" value="2"/>
</dbReference>
<dbReference type="Pfam" id="PF00550">
    <property type="entry name" value="PP-binding"/>
    <property type="match status" value="1"/>
</dbReference>
<dbReference type="GO" id="GO:0016874">
    <property type="term" value="F:ligase activity"/>
    <property type="evidence" value="ECO:0007669"/>
    <property type="project" value="UniProtKB-KW"/>
</dbReference>
<dbReference type="InterPro" id="IPR045851">
    <property type="entry name" value="AMP-bd_C_sf"/>
</dbReference>
<evidence type="ECO:0000313" key="6">
    <source>
        <dbReference type="Proteomes" id="UP000663877"/>
    </source>
</evidence>
<dbReference type="Pfam" id="PF00668">
    <property type="entry name" value="Condensation"/>
    <property type="match status" value="4"/>
</dbReference>
<dbReference type="PROSITE" id="PS00455">
    <property type="entry name" value="AMP_BINDING"/>
    <property type="match status" value="2"/>
</dbReference>
<proteinExistence type="predicted"/>
<keyword evidence="3" id="KW-0436">Ligase</keyword>
<evidence type="ECO:0000256" key="2">
    <source>
        <dbReference type="ARBA" id="ARBA00022553"/>
    </source>
</evidence>
<evidence type="ECO:0000256" key="3">
    <source>
        <dbReference type="ARBA" id="ARBA00022598"/>
    </source>
</evidence>
<dbReference type="PROSITE" id="PS50075">
    <property type="entry name" value="CARRIER"/>
    <property type="match status" value="2"/>
</dbReference>
<dbReference type="GO" id="GO:0005829">
    <property type="term" value="C:cytosol"/>
    <property type="evidence" value="ECO:0007669"/>
    <property type="project" value="TreeGrafter"/>
</dbReference>
<dbReference type="InterPro" id="IPR036736">
    <property type="entry name" value="ACP-like_sf"/>
</dbReference>
<gene>
    <name evidence="5" type="ORF">BJG266_LOCUS13359</name>
</gene>
<keyword evidence="2" id="KW-0597">Phosphoprotein</keyword>
<dbReference type="InterPro" id="IPR009081">
    <property type="entry name" value="PP-bd_ACP"/>
</dbReference>
<dbReference type="Gene3D" id="1.10.1200.10">
    <property type="entry name" value="ACP-like"/>
    <property type="match status" value="2"/>
</dbReference>
<feature type="domain" description="Carrier" evidence="4">
    <location>
        <begin position="3087"/>
        <end position="3160"/>
    </location>
</feature>
<dbReference type="NCBIfam" id="NF003417">
    <property type="entry name" value="PRK04813.1"/>
    <property type="match status" value="2"/>
</dbReference>
<dbReference type="GO" id="GO:0044550">
    <property type="term" value="P:secondary metabolite biosynthetic process"/>
    <property type="evidence" value="ECO:0007669"/>
    <property type="project" value="TreeGrafter"/>
</dbReference>
<protein>
    <recommendedName>
        <fullName evidence="4">Carrier domain-containing protein</fullName>
    </recommendedName>
</protein>
<dbReference type="Pfam" id="PF13193">
    <property type="entry name" value="AMP-binding_C"/>
    <property type="match status" value="2"/>
</dbReference>
<dbReference type="Proteomes" id="UP000663877">
    <property type="component" value="Unassembled WGS sequence"/>
</dbReference>
<dbReference type="Gene3D" id="3.40.50.12780">
    <property type="entry name" value="N-terminal domain of ligase-like"/>
    <property type="match status" value="2"/>
</dbReference>
<dbReference type="Pfam" id="PF00501">
    <property type="entry name" value="AMP-binding"/>
    <property type="match status" value="2"/>
</dbReference>
<reference evidence="5" key="1">
    <citation type="submission" date="2021-02" db="EMBL/GenBank/DDBJ databases">
        <authorList>
            <person name="Nowell W R."/>
        </authorList>
    </citation>
    <scope>NUCLEOTIDE SEQUENCE</scope>
</reference>
<dbReference type="SUPFAM" id="SSF52777">
    <property type="entry name" value="CoA-dependent acyltransferases"/>
    <property type="match status" value="8"/>
</dbReference>
<dbReference type="CDD" id="cd05930">
    <property type="entry name" value="A_NRPS"/>
    <property type="match status" value="2"/>
</dbReference>
<dbReference type="InterPro" id="IPR023213">
    <property type="entry name" value="CAT-like_dom_sf"/>
</dbReference>
<evidence type="ECO:0000313" key="5">
    <source>
        <dbReference type="EMBL" id="CAF0953701.1"/>
    </source>
</evidence>
<dbReference type="InterPro" id="IPR042099">
    <property type="entry name" value="ANL_N_sf"/>
</dbReference>
<dbReference type="Gene3D" id="3.30.300.30">
    <property type="match status" value="2"/>
</dbReference>
<dbReference type="NCBIfam" id="TIGR01733">
    <property type="entry name" value="AA-adenyl-dom"/>
    <property type="match status" value="1"/>
</dbReference>
<dbReference type="InterPro" id="IPR010071">
    <property type="entry name" value="AA_adenyl_dom"/>
</dbReference>
<dbReference type="InterPro" id="IPR000873">
    <property type="entry name" value="AMP-dep_synth/lig_dom"/>
</dbReference>
<comment type="caution">
    <text evidence="5">The sequence shown here is derived from an EMBL/GenBank/DDBJ whole genome shotgun (WGS) entry which is preliminary data.</text>
</comment>
<name>A0A814DJ78_9BILA</name>
<evidence type="ECO:0000256" key="1">
    <source>
        <dbReference type="ARBA" id="ARBA00022450"/>
    </source>
</evidence>
<evidence type="ECO:0000259" key="4">
    <source>
        <dbReference type="PROSITE" id="PS50075"/>
    </source>
</evidence>
<dbReference type="GO" id="GO:0043041">
    <property type="term" value="P:amino acid activation for nonribosomal peptide biosynthetic process"/>
    <property type="evidence" value="ECO:0007669"/>
    <property type="project" value="TreeGrafter"/>
</dbReference>
<dbReference type="SUPFAM" id="SSF56801">
    <property type="entry name" value="Acetyl-CoA synthetase-like"/>
    <property type="match status" value="2"/>
</dbReference>
<dbReference type="InterPro" id="IPR001242">
    <property type="entry name" value="Condensation_dom"/>
</dbReference>
<organism evidence="5 6">
    <name type="scientific">Adineta steineri</name>
    <dbReference type="NCBI Taxonomy" id="433720"/>
    <lineage>
        <taxon>Eukaryota</taxon>
        <taxon>Metazoa</taxon>
        <taxon>Spiralia</taxon>
        <taxon>Gnathifera</taxon>
        <taxon>Rotifera</taxon>
        <taxon>Eurotatoria</taxon>
        <taxon>Bdelloidea</taxon>
        <taxon>Adinetida</taxon>
        <taxon>Adinetidae</taxon>
        <taxon>Adineta</taxon>
    </lineage>
</organism>
<dbReference type="SMART" id="SM00823">
    <property type="entry name" value="PKS_PP"/>
    <property type="match status" value="1"/>
</dbReference>
<accession>A0A814DJ78</accession>
<dbReference type="PANTHER" id="PTHR45527:SF1">
    <property type="entry name" value="FATTY ACID SYNTHASE"/>
    <property type="match status" value="1"/>
</dbReference>
<dbReference type="GO" id="GO:0031177">
    <property type="term" value="F:phosphopantetheine binding"/>
    <property type="evidence" value="ECO:0007669"/>
    <property type="project" value="InterPro"/>
</dbReference>
<keyword evidence="1" id="KW-0596">Phosphopantetheine</keyword>
<sequence length="3160" mass="364773">MPFLYRLSFGHTISIIQLRQAVHKIVIKHESLRTSLTFDKQNNQLTQQVIDYNDKNNNLFSFIESIFETDEQLNQIIYDEQRNTQLFNLNQGLVFRCHLVYYKQISSNDLLGDKKDQIIFNFHHASFDVSSMGVFLNDLNQVYTTDQLTFDDNTTLRYLDYAHIEQQMSMTVANMFWLDTLHDYKLDQSLSLPFDRYRLENDCRTGYATSISFDFCEHLSHVFLTYSSSNNITLQHLAFTCFYAFLFKLTNGEKDLCIGININIRFKEELMSIIGMFGNTIPLRCQLDPHWSFHQLLEHVREIITNSLKYAYFPLQRILNQHPNASKASFLDISFEFQPNGIEKRKNEIRIGDNQLCLIPFSNKISEDEIMSRVDFALIIQHDLEMNQFSCTINASLDLFNRKTVEKISQQFHSMLKQLFSFYDDDQIKKPLYELSLISPDERLLMKSMNNTEVLFPSLTCIHHAFINQAMEHPQKLAVELDEQSLTYAELLYYVQVLSLNLLSEQRVIVSDIVCQCVERSLSMVIGMMAIVMVCGVYCPLSPRDPQHRLYAILQQTQSRLVLLHHLTKTKFNDDVNSIDIDLFLVDSNVLDDVHLERLSNILVTPDNIAYIIFTSGSTGTPKAVQVRHGNFTSFMYSFIHTGILTINDVALQMAACTFDAHVQEIVGSLICNATIIMLHPHGNMEFVYLLQTLKSKQVTHLIAVPTLLHQLCDTINNNHITDPLVTIQSLCCVGETLFCKVVKVLTRHLAKTHHIWNLYGPAEATLGSTYHLIDVEVNIRNIQIGRPFLNYQCMIMNEFLQPCSTNQDSELCIGGVGVFAGYLGRDDLTEKALVEIDGEVFYRTGDLVRMDNASILHYIGRKDFQIKLHGQRIELGEIEQCLLEHTSISACVVIKWDHDHLVAYVQKSLDINENELREHCQSHLPLHMIPSVFIILDKLPLNANGKIDRKLLPSPSSAHLLPLNQTNNLEIKLPNDEIQALIHTLWCDMFHQKQISIDTNIFTIGGHSLLLMQLYHQYKTTLHLETKSLSISDLFQYPTMIDHAQLIHQAINTEQHFEDCWSSLHVNQGKNKNKLFSSFPLCHILARASFAQERIFLDEQIRFSSQNNNMIYAIPLLYRISSLQSHVSITGLQHALQSVIMKHNILRTALYFDSHGTIIQQVNTVSDSEDMKSYGFEIINLRNDNINKTIDEILNHSQLFDLSKGNVIDCHILRRSRPDYLSLEKDEDLLMNDDMVLFNIHHSAFDGASTSVFLRDLSVAYESSCSLCIDDNTFQYLDYSVYEHQMDLSRSRDFWHSQLEGYNLERQLSLPVDQHRFSTNQRSSLSSKTQISFNNDQTTSFLNYASSHHLTLFQLGLSCFYAFLFKLTHGQNDLSVASLNANRYKAELQNMIGMFVSTLPYRIQLNPRWPCDDLVRHVRDNCLSILEHSHYPLQHILADFHVNQSNVPFLETVFDFITVSSDTDELTLIGTDLKQMSLEESSELAKFDFMLTFLYNPTLEDGRLSCQFVCSRDLYEEKTVGIIARRFEYLFEQLFTPKAITNEMDQCVLSIPKLSLILPEENEEMQEVVFCRQANVTERAPASFAQARIWHDEQTRFHVDKSPLAIYNMPFLFHLSSGLTLSIIQLRQALHNILIKHQALHTSLTLDKQNNQLTQQIIDYNDKNNNLFSCIESIFETDEQLNNIIYNEQRNSQLFDLAQGLVFRCHIIYYAQISSNDLLSDKDLIIFNFHHAMFDFPSMDVFLHDLNQFYTIGQLISDDSTGLRYLDYANIEQHMPMTAASMFWLDTLHDYKLDQSLSLPFDRYPLENEHRTGQSTSISFDFGEHLSRDLQSYSSANNTKLEHLAFAGFYALLFKLTNGEKDLCVGINPNTRFNEELMSIIGMFDNIIPLRCQLDSHWSFRQLLEHVQEITTNTLEYSYFPLQRILNQHSNISKAAFLDISFEFQSDRSQNRINEIMIGDSQLSSIPFSNKFSEDEIMTKFDFALIIQDDPNMTEFSCTINASLDLFNAKTIEKISQQFHSMLKQIFSFTDNQKKRPIYEFSLITLDERLLMKSMNNTQVLFPFLTCIHHQFVNQTMKHPQKLAVELDEQSLTYAELLYYVQLLSLNLVNEQRVIVGKVICQCVERSLSMVIGMMAIEMVGGVYCPLSPRDPQHRLYSLLQQTQSRLVLNHHLTKTKFTDDIISLDIDLVLTSNDMESDVDADRLSNIIVTPQSIAYIIFTSGSTGTPKAVQVRHENFSECIHSLIYVDTFNENDTVVQMARCSFDIHVQEILGILTIGATLFMLHPGETMDFDYLSEVLETKQITYMHTVPSLLHSFFTFVEECNNKDALRYLRSLCSIGEPFSVKLITLIINIAFSNCKVWNLYGPAETTIASTFHLVNVLTDRKSIPIGIPLSNYRCVVMDEFLQSSIVGQDGELYIGGVGVFAGYLGRDDLTTKALVEINGEIFYRTGDLVRMDIDGRLHHRGRKDHQIKLHGQRIELGEIEQCLLEHTAISACVVIKWNDDHLIVYVQKSCDINEKELREHCQSRLPPYMIPSLFIILDKLPLNANGKIDRKALPAVDFDFLSVSSNETDQPLTEMERRVFEIWCQLIIFEFVIAKGPASYVQTSVWLAERIRFKGWPQVSAYNMPTILQVDSGYFSINKCVKVLNEIVSQHWIFRTRLTFDVDRGYLRQTVHQQISYPIRLSTYNDEKEKERIISEEVDIPFDTEHDGVFRCHFIRRYNHEQEDKLCTNDVIIFNFHHGSFDGRALDLFLEQFKLAYECKQLQPPHLQYIDYSIHERKSLMKDARNYWNQALKDYAWDRRLDLGARETSLLSARRRDQGSSLRVKISSDIARSMIKRADQLNITLFQLGLTCFYLYLAQISSHNRDACIGIIHLNRYRPELTSIIGMFVNVLPCRISIDILETISFIELIDKVQQIFLTITQHAHLPYDQLIDLHRAPNSYLQLPFLQTIFRVDTDAVDYNHMNGIILDDSCHLSPYSLQHESNGGKFDLEVSLIYDKTTEAIDCTWSYLLDAFEKSIIDAHANHFNLLLTQLFESNSHTQLQLPLSKIIRFKKENTINYQENNLSTSSVGSIVETHQKQEFINRIRNVFCRVLGCTVTDINDDKSFFEQGGTSLKALQVITLLQQHVSFQIDTQDFFDHPSVAHIAQTISKS</sequence>
<feature type="domain" description="Carrier" evidence="4">
    <location>
        <begin position="974"/>
        <end position="1052"/>
    </location>
</feature>
<dbReference type="Gene3D" id="3.30.559.30">
    <property type="entry name" value="Nonribosomal peptide synthetase, condensation domain"/>
    <property type="match status" value="4"/>
</dbReference>
<dbReference type="Gene3D" id="3.30.559.10">
    <property type="entry name" value="Chloramphenicol acetyltransferase-like domain"/>
    <property type="match status" value="4"/>
</dbReference>
<dbReference type="InterPro" id="IPR025110">
    <property type="entry name" value="AMP-bd_C"/>
</dbReference>